<protein>
    <submittedName>
        <fullName evidence="1">Uncharacterized protein</fullName>
    </submittedName>
</protein>
<evidence type="ECO:0000313" key="2">
    <source>
        <dbReference type="Proteomes" id="UP000037784"/>
    </source>
</evidence>
<dbReference type="InParanoid" id="A0A0M8K7E7"/>
<sequence>MRNTFGGSFASFGTPDGVAPPAKMTVRLYPNATTKATA</sequence>
<proteinExistence type="predicted"/>
<reference evidence="1 2" key="1">
    <citation type="journal article" date="2015" name="Genome Announc.">
        <title>Draft Genome Sequence of a Heterotrophic Facultative Anaerobic Thermophilic Bacterium, Ardenticatena maritima Strain 110ST.</title>
        <authorList>
            <person name="Kawaichi S."/>
            <person name="Yoshida T."/>
            <person name="Sako Y."/>
            <person name="Nakamura R."/>
        </authorList>
    </citation>
    <scope>NUCLEOTIDE SEQUENCE [LARGE SCALE GENOMIC DNA]</scope>
    <source>
        <strain evidence="1 2">110S</strain>
    </source>
</reference>
<keyword evidence="2" id="KW-1185">Reference proteome</keyword>
<evidence type="ECO:0000313" key="1">
    <source>
        <dbReference type="EMBL" id="GAP63333.1"/>
    </source>
</evidence>
<gene>
    <name evidence="1" type="ORF">ARMA_1756</name>
</gene>
<accession>A0A0M8K7E7</accession>
<dbReference type="EMBL" id="BBZA01000137">
    <property type="protein sequence ID" value="GAP63333.1"/>
    <property type="molecule type" value="Genomic_DNA"/>
</dbReference>
<dbReference type="Proteomes" id="UP000037784">
    <property type="component" value="Unassembled WGS sequence"/>
</dbReference>
<dbReference type="AlphaFoldDB" id="A0A0M8K7E7"/>
<reference evidence="2" key="2">
    <citation type="submission" date="2015-08" db="EMBL/GenBank/DDBJ databases">
        <title>Draft Genome Sequence of a Heterotrophic Facultative Anaerobic Bacterium Ardenticatena maritima Strain 110S.</title>
        <authorList>
            <person name="Kawaichi S."/>
            <person name="Yoshida T."/>
            <person name="Sako Y."/>
            <person name="Nakamura R."/>
        </authorList>
    </citation>
    <scope>NUCLEOTIDE SEQUENCE [LARGE SCALE GENOMIC DNA]</scope>
    <source>
        <strain evidence="2">110S</strain>
    </source>
</reference>
<comment type="caution">
    <text evidence="1">The sequence shown here is derived from an EMBL/GenBank/DDBJ whole genome shotgun (WGS) entry which is preliminary data.</text>
</comment>
<name>A0A0M8K7E7_9CHLR</name>
<organism evidence="1 2">
    <name type="scientific">Ardenticatena maritima</name>
    <dbReference type="NCBI Taxonomy" id="872965"/>
    <lineage>
        <taxon>Bacteria</taxon>
        <taxon>Bacillati</taxon>
        <taxon>Chloroflexota</taxon>
        <taxon>Ardenticatenia</taxon>
        <taxon>Ardenticatenales</taxon>
        <taxon>Ardenticatenaceae</taxon>
        <taxon>Ardenticatena</taxon>
    </lineage>
</organism>